<dbReference type="AlphaFoldDB" id="A0A3B0YC26"/>
<evidence type="ECO:0000259" key="12">
    <source>
        <dbReference type="PROSITE" id="PS50198"/>
    </source>
</evidence>
<reference evidence="13" key="1">
    <citation type="submission" date="2018-06" db="EMBL/GenBank/DDBJ databases">
        <authorList>
            <person name="Zhirakovskaya E."/>
        </authorList>
    </citation>
    <scope>NUCLEOTIDE SEQUENCE</scope>
</reference>
<evidence type="ECO:0000256" key="2">
    <source>
        <dbReference type="ARBA" id="ARBA00022475"/>
    </source>
</evidence>
<protein>
    <recommendedName>
        <fullName evidence="9">Periplasmic chaperone PpiD</fullName>
    </recommendedName>
    <alternativeName>
        <fullName evidence="10">Periplasmic folding chaperone</fullName>
    </alternativeName>
</protein>
<keyword evidence="5 11" id="KW-1133">Transmembrane helix</keyword>
<dbReference type="Gene3D" id="3.10.50.40">
    <property type="match status" value="1"/>
</dbReference>
<comment type="similarity">
    <text evidence="8">Belongs to the PpiD chaperone family.</text>
</comment>
<proteinExistence type="inferred from homology"/>
<dbReference type="InterPro" id="IPR027304">
    <property type="entry name" value="Trigger_fact/SurA_dom_sf"/>
</dbReference>
<keyword evidence="6 11" id="KW-0472">Membrane</keyword>
<evidence type="ECO:0000256" key="4">
    <source>
        <dbReference type="ARBA" id="ARBA00022692"/>
    </source>
</evidence>
<dbReference type="InterPro" id="IPR046357">
    <property type="entry name" value="PPIase_dom_sf"/>
</dbReference>
<dbReference type="Pfam" id="PF13616">
    <property type="entry name" value="Rotamase_3"/>
    <property type="match status" value="1"/>
</dbReference>
<evidence type="ECO:0000256" key="7">
    <source>
        <dbReference type="ARBA" id="ARBA00023186"/>
    </source>
</evidence>
<evidence type="ECO:0000256" key="6">
    <source>
        <dbReference type="ARBA" id="ARBA00023136"/>
    </source>
</evidence>
<name>A0A3B0YC26_9ZZZZ</name>
<dbReference type="PROSITE" id="PS50198">
    <property type="entry name" value="PPIC_PPIASE_2"/>
    <property type="match status" value="1"/>
</dbReference>
<dbReference type="GO" id="GO:0003755">
    <property type="term" value="F:peptidyl-prolyl cis-trans isomerase activity"/>
    <property type="evidence" value="ECO:0007669"/>
    <property type="project" value="InterPro"/>
</dbReference>
<evidence type="ECO:0000256" key="5">
    <source>
        <dbReference type="ARBA" id="ARBA00022989"/>
    </source>
</evidence>
<sequence length="637" mass="70800">MLQAFRNTVMGWLGWVIIGLIIVTFALFGLGSYLQDESQIYAARVNDVEITPRELQQAYYQQRARIQEMMGDAYNPALLDDKLVRQQALDGLINRQLVFQAAAENDLAISDSLLAAQIHAIPSFQKDGVFSEEKYRNLMRSRGQMVSGFEQATRNQLLSEQLLLGLAATAYVTPSELDRAYSLQNQQRDFAYLIVSAKPFEETVDVSEERIQEYYKTNADAFMVPESVKLSFLRLTGDTVGASLEVDEADLEAFYEERQSSLKTKEQRRASHILITVAADADDDTLAIARAKIDGLAARLEAGEEFADLARENSGDPGSAQQGGDLGFFGVGDMVPEFDKTAFAMDKGETSEPIRTQFGFHIIKLVDIRDSDIPPLAEVRDDLIREMQQEKVNELFYELLEQLTDLSYTDLDSLDSSAEALGLEIQTSDWLDSNGGPGIGQYPKILAAAFSDDVLEGGNNSEPVEVAPNDVIVVRIAERQSEHQAPLDEVHEQVVMRLKRELAAHAARTRGESLSARLASGGATLEELNSQDYYGYRKAEAVTRASGGFNPEVMRRAFTLARPENDKPVDASFALTNGDFALIHLTSVTDGDPTELKPEQRTQMARSYEDVYRSMILDTLLRDLRARADIVIPKSSE</sequence>
<keyword evidence="3" id="KW-0997">Cell inner membrane</keyword>
<evidence type="ECO:0000256" key="8">
    <source>
        <dbReference type="ARBA" id="ARBA00038408"/>
    </source>
</evidence>
<dbReference type="PANTHER" id="PTHR47529">
    <property type="entry name" value="PEPTIDYL-PROLYL CIS-TRANS ISOMERASE D"/>
    <property type="match status" value="1"/>
</dbReference>
<comment type="subcellular location">
    <subcellularLocation>
        <location evidence="1">Cell inner membrane</location>
        <topology evidence="1">Single-pass type II membrane protein</topology>
        <orientation evidence="1">Periplasmic side</orientation>
    </subcellularLocation>
</comment>
<dbReference type="InterPro" id="IPR023058">
    <property type="entry name" value="PPIase_PpiC_CS"/>
</dbReference>
<dbReference type="PROSITE" id="PS01096">
    <property type="entry name" value="PPIC_PPIASE_1"/>
    <property type="match status" value="1"/>
</dbReference>
<dbReference type="SUPFAM" id="SSF54534">
    <property type="entry name" value="FKBP-like"/>
    <property type="match status" value="1"/>
</dbReference>
<dbReference type="SUPFAM" id="SSF109998">
    <property type="entry name" value="Triger factor/SurA peptide-binding domain-like"/>
    <property type="match status" value="1"/>
</dbReference>
<dbReference type="EMBL" id="UOFN01000008">
    <property type="protein sequence ID" value="VAW72842.1"/>
    <property type="molecule type" value="Genomic_DNA"/>
</dbReference>
<evidence type="ECO:0000256" key="11">
    <source>
        <dbReference type="SAM" id="Phobius"/>
    </source>
</evidence>
<accession>A0A3B0YC26</accession>
<evidence type="ECO:0000256" key="10">
    <source>
        <dbReference type="ARBA" id="ARBA00042775"/>
    </source>
</evidence>
<keyword evidence="4 11" id="KW-0812">Transmembrane</keyword>
<keyword evidence="13" id="KW-0413">Isomerase</keyword>
<evidence type="ECO:0000313" key="13">
    <source>
        <dbReference type="EMBL" id="VAW72842.1"/>
    </source>
</evidence>
<evidence type="ECO:0000256" key="1">
    <source>
        <dbReference type="ARBA" id="ARBA00004382"/>
    </source>
</evidence>
<feature type="domain" description="PpiC" evidence="12">
    <location>
        <begin position="265"/>
        <end position="367"/>
    </location>
</feature>
<dbReference type="PANTHER" id="PTHR47529:SF1">
    <property type="entry name" value="PERIPLASMIC CHAPERONE PPID"/>
    <property type="match status" value="1"/>
</dbReference>
<evidence type="ECO:0000256" key="9">
    <source>
        <dbReference type="ARBA" id="ARBA00040743"/>
    </source>
</evidence>
<keyword evidence="2" id="KW-1003">Cell membrane</keyword>
<dbReference type="InterPro" id="IPR000297">
    <property type="entry name" value="PPIase_PpiC"/>
</dbReference>
<dbReference type="InterPro" id="IPR052029">
    <property type="entry name" value="PpiD_chaperone"/>
</dbReference>
<feature type="transmembrane region" description="Helical" evidence="11">
    <location>
        <begin position="12"/>
        <end position="34"/>
    </location>
</feature>
<gene>
    <name evidence="13" type="ORF">MNBD_GAMMA15-683</name>
</gene>
<dbReference type="GO" id="GO:0005886">
    <property type="term" value="C:plasma membrane"/>
    <property type="evidence" value="ECO:0007669"/>
    <property type="project" value="UniProtKB-SubCell"/>
</dbReference>
<dbReference type="Pfam" id="PF13624">
    <property type="entry name" value="SurA_N_3"/>
    <property type="match status" value="1"/>
</dbReference>
<keyword evidence="7" id="KW-0143">Chaperone</keyword>
<dbReference type="Gene3D" id="1.10.4030.10">
    <property type="entry name" value="Porin chaperone SurA, peptide-binding domain"/>
    <property type="match status" value="1"/>
</dbReference>
<evidence type="ECO:0000256" key="3">
    <source>
        <dbReference type="ARBA" id="ARBA00022519"/>
    </source>
</evidence>
<organism evidence="13">
    <name type="scientific">hydrothermal vent metagenome</name>
    <dbReference type="NCBI Taxonomy" id="652676"/>
    <lineage>
        <taxon>unclassified sequences</taxon>
        <taxon>metagenomes</taxon>
        <taxon>ecological metagenomes</taxon>
    </lineage>
</organism>